<keyword evidence="3" id="KW-1185">Reference proteome</keyword>
<dbReference type="Proteomes" id="UP000314294">
    <property type="component" value="Unassembled WGS sequence"/>
</dbReference>
<dbReference type="PANTHER" id="PTHR34098:SF1">
    <property type="entry name" value="F-BOX ONLY PROTEIN 47"/>
    <property type="match status" value="1"/>
</dbReference>
<evidence type="ECO:0000313" key="2">
    <source>
        <dbReference type="EMBL" id="TNN79356.1"/>
    </source>
</evidence>
<dbReference type="Pfam" id="PF24467">
    <property type="entry name" value="ARM_FBXO47"/>
    <property type="match status" value="1"/>
</dbReference>
<organism evidence="2 3">
    <name type="scientific">Liparis tanakae</name>
    <name type="common">Tanaka's snailfish</name>
    <dbReference type="NCBI Taxonomy" id="230148"/>
    <lineage>
        <taxon>Eukaryota</taxon>
        <taxon>Metazoa</taxon>
        <taxon>Chordata</taxon>
        <taxon>Craniata</taxon>
        <taxon>Vertebrata</taxon>
        <taxon>Euteleostomi</taxon>
        <taxon>Actinopterygii</taxon>
        <taxon>Neopterygii</taxon>
        <taxon>Teleostei</taxon>
        <taxon>Neoteleostei</taxon>
        <taxon>Acanthomorphata</taxon>
        <taxon>Eupercaria</taxon>
        <taxon>Perciformes</taxon>
        <taxon>Cottioidei</taxon>
        <taxon>Cottales</taxon>
        <taxon>Liparidae</taxon>
        <taxon>Liparis</taxon>
    </lineage>
</organism>
<feature type="domain" description="F-box" evidence="1">
    <location>
        <begin position="71"/>
        <end position="120"/>
    </location>
</feature>
<dbReference type="AlphaFoldDB" id="A0A4Z2INB2"/>
<dbReference type="PANTHER" id="PTHR34098">
    <property type="entry name" value="F-BOX ONLY PROTEIN 47"/>
    <property type="match status" value="1"/>
</dbReference>
<reference evidence="2 3" key="1">
    <citation type="submission" date="2019-03" db="EMBL/GenBank/DDBJ databases">
        <title>First draft genome of Liparis tanakae, snailfish: a comprehensive survey of snailfish specific genes.</title>
        <authorList>
            <person name="Kim W."/>
            <person name="Song I."/>
            <person name="Jeong J.-H."/>
            <person name="Kim D."/>
            <person name="Kim S."/>
            <person name="Ryu S."/>
            <person name="Song J.Y."/>
            <person name="Lee S.K."/>
        </authorList>
    </citation>
    <scope>NUCLEOTIDE SEQUENCE [LARGE SCALE GENOMIC DNA]</scope>
    <source>
        <tissue evidence="2">Muscle</tissue>
    </source>
</reference>
<protein>
    <submittedName>
        <fullName evidence="2">F-box only protein 47</fullName>
    </submittedName>
</protein>
<evidence type="ECO:0000259" key="1">
    <source>
        <dbReference type="PROSITE" id="PS50181"/>
    </source>
</evidence>
<sequence length="473" mass="54466">MASVPFLQCLRSVGRNSCGNSLASVSVRVMVRKDTKHVLKYTLTHKSHKRTRSRPLPARTIVTRSQCSGRTGFFHRLPAEVFAMILDKLSVLEVSVLSMVSKEITQYTLGYISTLAWKNKTILQSFHHGTRLEQRSTIAHYRDLGLLFKRCTLLLPTKERLKFIFSKFSQIPCLLLEQCLAPDCIGFTSYGVFLQTLIAGWDEVECHRVFNFLSDHTHLLQKIEAVITGKPGVRWYQKMQLRLFCRQVLLDPWPNQPECQFWLTQLLKPWPLVSQAHLLFVLYGPLMSEGTFGWQDLVERGLPHSALWDLARAILLLFGKLEAKCQTANSPLAILEEIIVIPQPWHVENVARLLVLCGSSLCYNVLASKAVNGRLLEISRLMVYIILVCEKDGYHMTWAVKMVQQICKVFSTAPERFCFIQQLENMFSEVTREFFEFSVTGNHLEDRETFQTLCFLLDSSARFHTKFLHMFLK</sequence>
<proteinExistence type="predicted"/>
<dbReference type="InterPro" id="IPR056622">
    <property type="entry name" value="ARM_FBXO47"/>
</dbReference>
<gene>
    <name evidence="2" type="primary">FBXO47</name>
    <name evidence="2" type="ORF">EYF80_010380</name>
</gene>
<dbReference type="OrthoDB" id="9858120at2759"/>
<comment type="caution">
    <text evidence="2">The sequence shown here is derived from an EMBL/GenBank/DDBJ whole genome shotgun (WGS) entry which is preliminary data.</text>
</comment>
<evidence type="ECO:0000313" key="3">
    <source>
        <dbReference type="Proteomes" id="UP000314294"/>
    </source>
</evidence>
<dbReference type="EMBL" id="SRLO01000065">
    <property type="protein sequence ID" value="TNN79356.1"/>
    <property type="molecule type" value="Genomic_DNA"/>
</dbReference>
<dbReference type="InterPro" id="IPR038946">
    <property type="entry name" value="FBXO47"/>
</dbReference>
<dbReference type="PROSITE" id="PS50181">
    <property type="entry name" value="FBOX"/>
    <property type="match status" value="1"/>
</dbReference>
<accession>A0A4Z2INB2</accession>
<name>A0A4Z2INB2_9TELE</name>
<dbReference type="InterPro" id="IPR001810">
    <property type="entry name" value="F-box_dom"/>
</dbReference>